<dbReference type="SUPFAM" id="SSF54427">
    <property type="entry name" value="NTF2-like"/>
    <property type="match status" value="1"/>
</dbReference>
<accession>A0ABR4EG84</accession>
<dbReference type="Gene3D" id="3.10.450.50">
    <property type="match status" value="1"/>
</dbReference>
<dbReference type="Proteomes" id="UP001600888">
    <property type="component" value="Unassembled WGS sequence"/>
</dbReference>
<reference evidence="2 3" key="1">
    <citation type="submission" date="2024-03" db="EMBL/GenBank/DDBJ databases">
        <title>A high-quality draft genome sequence of Diaporthe vaccinii, a causative agent of upright dieback and viscid rot disease in cranberry plants.</title>
        <authorList>
            <person name="Sarrasin M."/>
            <person name="Lang B.F."/>
            <person name="Burger G."/>
        </authorList>
    </citation>
    <scope>NUCLEOTIDE SEQUENCE [LARGE SCALE GENOMIC DNA]</scope>
    <source>
        <strain evidence="2 3">IS7</strain>
    </source>
</reference>
<gene>
    <name evidence="2" type="ORF">FJTKL_11639</name>
</gene>
<dbReference type="InterPro" id="IPR032710">
    <property type="entry name" value="NTF2-like_dom_sf"/>
</dbReference>
<evidence type="ECO:0000313" key="2">
    <source>
        <dbReference type="EMBL" id="KAL2281482.1"/>
    </source>
</evidence>
<dbReference type="InterPro" id="IPR053218">
    <property type="entry name" value="Pathogen-related_defense"/>
</dbReference>
<dbReference type="PANTHER" id="PTHR31723">
    <property type="entry name" value="PATHOGENESIS-RELATED FAMILY PROTEIN"/>
    <property type="match status" value="1"/>
</dbReference>
<evidence type="ECO:0000313" key="3">
    <source>
        <dbReference type="Proteomes" id="UP001600888"/>
    </source>
</evidence>
<organism evidence="2 3">
    <name type="scientific">Diaporthe vaccinii</name>
    <dbReference type="NCBI Taxonomy" id="105482"/>
    <lineage>
        <taxon>Eukaryota</taxon>
        <taxon>Fungi</taxon>
        <taxon>Dikarya</taxon>
        <taxon>Ascomycota</taxon>
        <taxon>Pezizomycotina</taxon>
        <taxon>Sordariomycetes</taxon>
        <taxon>Sordariomycetidae</taxon>
        <taxon>Diaporthales</taxon>
        <taxon>Diaporthaceae</taxon>
        <taxon>Diaporthe</taxon>
        <taxon>Diaporthe eres species complex</taxon>
    </lineage>
</organism>
<comment type="caution">
    <text evidence="2">The sequence shown here is derived from an EMBL/GenBank/DDBJ whole genome shotgun (WGS) entry which is preliminary data.</text>
</comment>
<evidence type="ECO:0000256" key="1">
    <source>
        <dbReference type="SAM" id="MobiDB-lite"/>
    </source>
</evidence>
<evidence type="ECO:0008006" key="4">
    <source>
        <dbReference type="Google" id="ProtNLM"/>
    </source>
</evidence>
<dbReference type="EMBL" id="JBAWTH010000057">
    <property type="protein sequence ID" value="KAL2281482.1"/>
    <property type="molecule type" value="Genomic_DNA"/>
</dbReference>
<feature type="compositionally biased region" description="Basic and acidic residues" evidence="1">
    <location>
        <begin position="9"/>
        <end position="19"/>
    </location>
</feature>
<proteinExistence type="predicted"/>
<dbReference type="PANTHER" id="PTHR31723:SF10">
    <property type="entry name" value="PATHOGEN-RELATED PROTEIN"/>
    <property type="match status" value="1"/>
</dbReference>
<protein>
    <recommendedName>
        <fullName evidence="4">Pathogen-related protein</fullName>
    </recommendedName>
</protein>
<keyword evidence="3" id="KW-1185">Reference proteome</keyword>
<name>A0ABR4EG84_9PEZI</name>
<sequence length="287" mass="32166">MGQVMGKVAVEDDKAKEPEGPSFPDYMLDSNAVTNDKATWRYGGPPDYTVTRQMWANGMLASSSPKGKQPTKVLRCADFNPTEKRANHEAKSLETLVENLVKNWEIEASHKMDVSEWRTVDPAKYTFAINGGPPQDAEHMLKVGTYSAVIAPNKYYGANSTFDESHKTFRDMMPNFAWEVLEVYSGPPVVAFKWRHWGWMKGDYVGKNEDGSTVTIKAHRGILDIQGVTVAKLSDKFQVTSLETWFDPTDMFRQMRPSDETMTTKRMQCPMGYTADLKGMGSAGVGH</sequence>
<feature type="region of interest" description="Disordered" evidence="1">
    <location>
        <begin position="1"/>
        <end position="29"/>
    </location>
</feature>